<reference evidence="1 2" key="1">
    <citation type="journal article" date="2010" name="Nature">
        <title>Genome sequencing and analysis of the model grass Brachypodium distachyon.</title>
        <authorList>
            <consortium name="International Brachypodium Initiative"/>
        </authorList>
    </citation>
    <scope>NUCLEOTIDE SEQUENCE [LARGE SCALE GENOMIC DNA]</scope>
    <source>
        <strain evidence="1 2">Bd21</strain>
    </source>
</reference>
<evidence type="ECO:0000313" key="2">
    <source>
        <dbReference type="EnsemblPlants" id="PNT67925"/>
    </source>
</evidence>
<reference evidence="2" key="3">
    <citation type="submission" date="2018-08" db="UniProtKB">
        <authorList>
            <consortium name="EnsemblPlants"/>
        </authorList>
    </citation>
    <scope>IDENTIFICATION</scope>
    <source>
        <strain evidence="2">cv. Bd21</strain>
    </source>
</reference>
<gene>
    <name evidence="1" type="ORF">BRADI_3g33735v3</name>
</gene>
<evidence type="ECO:0000313" key="3">
    <source>
        <dbReference type="Proteomes" id="UP000008810"/>
    </source>
</evidence>
<keyword evidence="3" id="KW-1185">Reference proteome</keyword>
<organism evidence="1">
    <name type="scientific">Brachypodium distachyon</name>
    <name type="common">Purple false brome</name>
    <name type="synonym">Trachynia distachya</name>
    <dbReference type="NCBI Taxonomy" id="15368"/>
    <lineage>
        <taxon>Eukaryota</taxon>
        <taxon>Viridiplantae</taxon>
        <taxon>Streptophyta</taxon>
        <taxon>Embryophyta</taxon>
        <taxon>Tracheophyta</taxon>
        <taxon>Spermatophyta</taxon>
        <taxon>Magnoliopsida</taxon>
        <taxon>Liliopsida</taxon>
        <taxon>Poales</taxon>
        <taxon>Poaceae</taxon>
        <taxon>BOP clade</taxon>
        <taxon>Pooideae</taxon>
        <taxon>Stipodae</taxon>
        <taxon>Brachypodieae</taxon>
        <taxon>Brachypodium</taxon>
    </lineage>
</organism>
<dbReference type="AlphaFoldDB" id="A0A2K2D0X3"/>
<dbReference type="EnsemblPlants" id="PNT67925">
    <property type="protein sequence ID" value="PNT67925"/>
    <property type="gene ID" value="BRADI_3g33735v3"/>
</dbReference>
<proteinExistence type="predicted"/>
<sequence length="120" mass="13805">MGDLVASFKKLMIVGVAGLFWVINDICFCKVQLASPFGVVKRLCYWLNLWSLLRVKEANRSVPGILCRDILLISLNLMAREVFYLFFFFENRRHSTDFLELNGVWFSAGRGGSSWICFVL</sequence>
<accession>A0A2K2D0X3</accession>
<dbReference type="InParanoid" id="A0A2K2D0X3"/>
<protein>
    <submittedName>
        <fullName evidence="1 2">Uncharacterized protein</fullName>
    </submittedName>
</protein>
<dbReference type="Gramene" id="PNT67926">
    <property type="protein sequence ID" value="PNT67926"/>
    <property type="gene ID" value="BRADI_3g33735v3"/>
</dbReference>
<dbReference type="Gramene" id="PNT67925">
    <property type="protein sequence ID" value="PNT67925"/>
    <property type="gene ID" value="BRADI_3g33735v3"/>
</dbReference>
<name>A0A2K2D0X3_BRADI</name>
<dbReference type="EMBL" id="CM000882">
    <property type="protein sequence ID" value="PNT67925.1"/>
    <property type="molecule type" value="Genomic_DNA"/>
</dbReference>
<reference evidence="1" key="2">
    <citation type="submission" date="2017-06" db="EMBL/GenBank/DDBJ databases">
        <title>WGS assembly of Brachypodium distachyon.</title>
        <authorList>
            <consortium name="The International Brachypodium Initiative"/>
            <person name="Lucas S."/>
            <person name="Harmon-Smith M."/>
            <person name="Lail K."/>
            <person name="Tice H."/>
            <person name="Grimwood J."/>
            <person name="Bruce D."/>
            <person name="Barry K."/>
            <person name="Shu S."/>
            <person name="Lindquist E."/>
            <person name="Wang M."/>
            <person name="Pitluck S."/>
            <person name="Vogel J.P."/>
            <person name="Garvin D.F."/>
            <person name="Mockler T.C."/>
            <person name="Schmutz J."/>
            <person name="Rokhsar D."/>
            <person name="Bevan M.W."/>
        </authorList>
    </citation>
    <scope>NUCLEOTIDE SEQUENCE</scope>
    <source>
        <strain evidence="1">Bd21</strain>
    </source>
</reference>
<dbReference type="EMBL" id="CM000882">
    <property type="protein sequence ID" value="PNT67926.1"/>
    <property type="molecule type" value="Genomic_DNA"/>
</dbReference>
<dbReference type="Proteomes" id="UP000008810">
    <property type="component" value="Chromosome 3"/>
</dbReference>
<evidence type="ECO:0000313" key="1">
    <source>
        <dbReference type="EMBL" id="PNT67926.1"/>
    </source>
</evidence>
<dbReference type="EnsemblPlants" id="PNT67926">
    <property type="protein sequence ID" value="PNT67926"/>
    <property type="gene ID" value="BRADI_3g33735v3"/>
</dbReference>